<accession>A0A4T2H7E4</accession>
<dbReference type="AlphaFoldDB" id="A0A4T2H7E4"/>
<name>A0A4T2H7E4_STRSU</name>
<dbReference type="EMBL" id="SSXP01000006">
    <property type="protein sequence ID" value="TII07872.1"/>
    <property type="molecule type" value="Genomic_DNA"/>
</dbReference>
<proteinExistence type="predicted"/>
<reference evidence="1 2" key="1">
    <citation type="submission" date="2019-04" db="EMBL/GenBank/DDBJ databases">
        <title>Genome analysis of Streptococcus suis strain WUSS425.</title>
        <authorList>
            <person name="Chen H."/>
            <person name="Gao X."/>
            <person name="Wu Z."/>
        </authorList>
    </citation>
    <scope>NUCLEOTIDE SEQUENCE [LARGE SCALE GENOMIC DNA]</scope>
    <source>
        <strain evidence="1 2">WUSS425</strain>
    </source>
</reference>
<protein>
    <submittedName>
        <fullName evidence="1">Uncharacterized protein</fullName>
    </submittedName>
</protein>
<evidence type="ECO:0000313" key="2">
    <source>
        <dbReference type="Proteomes" id="UP000305768"/>
    </source>
</evidence>
<comment type="caution">
    <text evidence="1">The sequence shown here is derived from an EMBL/GenBank/DDBJ whole genome shotgun (WGS) entry which is preliminary data.</text>
</comment>
<dbReference type="RefSeq" id="WP_105242266.1">
    <property type="nucleotide sequence ID" value="NZ_JARQOJ010000005.1"/>
</dbReference>
<organism evidence="1 2">
    <name type="scientific">Streptococcus suis</name>
    <dbReference type="NCBI Taxonomy" id="1307"/>
    <lineage>
        <taxon>Bacteria</taxon>
        <taxon>Bacillati</taxon>
        <taxon>Bacillota</taxon>
        <taxon>Bacilli</taxon>
        <taxon>Lactobacillales</taxon>
        <taxon>Streptococcaceae</taxon>
        <taxon>Streptococcus</taxon>
    </lineage>
</organism>
<sequence length="128" mass="15353">MNTIQLIEEYLVKQIDKLDFVIDDVLFLMPDSYFYPPEIHQEELSAIRDQLNTLIRKKNFPAYRHDRNIDYQYNKLLKKYEASLSALAVKKRDQLREELLVETDEMKCACMISLIKEYNLLGRLRAYE</sequence>
<dbReference type="Proteomes" id="UP000305768">
    <property type="component" value="Unassembled WGS sequence"/>
</dbReference>
<gene>
    <name evidence="1" type="ORF">FAJ34_05820</name>
</gene>
<evidence type="ECO:0000313" key="1">
    <source>
        <dbReference type="EMBL" id="TII07872.1"/>
    </source>
</evidence>